<gene>
    <name evidence="2" type="ORF">DCHRY22_LOCUS1280</name>
</gene>
<comment type="caution">
    <text evidence="2">The sequence shown here is derived from an EMBL/GenBank/DDBJ whole genome shotgun (WGS) entry which is preliminary data.</text>
</comment>
<accession>A0A8J2QC35</accession>
<dbReference type="OrthoDB" id="415068at2759"/>
<dbReference type="InterPro" id="IPR005135">
    <property type="entry name" value="Endo/exonuclease/phosphatase"/>
</dbReference>
<dbReference type="PANTHER" id="PTHR33273:SF4">
    <property type="entry name" value="ENDONUCLEASE_EXONUCLEASE_PHOSPHATASE DOMAIN-CONTAINING PROTEIN"/>
    <property type="match status" value="1"/>
</dbReference>
<feature type="domain" description="Endonuclease/exonuclease/phosphatase" evidence="1">
    <location>
        <begin position="56"/>
        <end position="168"/>
    </location>
</feature>
<dbReference type="Proteomes" id="UP000789524">
    <property type="component" value="Unassembled WGS sequence"/>
</dbReference>
<proteinExistence type="predicted"/>
<name>A0A8J2QC35_9NEOP</name>
<evidence type="ECO:0000313" key="2">
    <source>
        <dbReference type="EMBL" id="CAG9559410.1"/>
    </source>
</evidence>
<organism evidence="2 3">
    <name type="scientific">Danaus chrysippus</name>
    <name type="common">African queen</name>
    <dbReference type="NCBI Taxonomy" id="151541"/>
    <lineage>
        <taxon>Eukaryota</taxon>
        <taxon>Metazoa</taxon>
        <taxon>Ecdysozoa</taxon>
        <taxon>Arthropoda</taxon>
        <taxon>Hexapoda</taxon>
        <taxon>Insecta</taxon>
        <taxon>Pterygota</taxon>
        <taxon>Neoptera</taxon>
        <taxon>Endopterygota</taxon>
        <taxon>Lepidoptera</taxon>
        <taxon>Glossata</taxon>
        <taxon>Ditrysia</taxon>
        <taxon>Papilionoidea</taxon>
        <taxon>Nymphalidae</taxon>
        <taxon>Danainae</taxon>
        <taxon>Danaini</taxon>
        <taxon>Danaina</taxon>
        <taxon>Danaus</taxon>
        <taxon>Anosia</taxon>
    </lineage>
</organism>
<evidence type="ECO:0000313" key="3">
    <source>
        <dbReference type="Proteomes" id="UP000789524"/>
    </source>
</evidence>
<dbReference type="EMBL" id="CAKASE010000043">
    <property type="protein sequence ID" value="CAG9559410.1"/>
    <property type="molecule type" value="Genomic_DNA"/>
</dbReference>
<protein>
    <submittedName>
        <fullName evidence="2">(African queen) hypothetical protein</fullName>
    </submittedName>
</protein>
<keyword evidence="3" id="KW-1185">Reference proteome</keyword>
<dbReference type="AlphaFoldDB" id="A0A8J2QC35"/>
<reference evidence="2" key="1">
    <citation type="submission" date="2021-09" db="EMBL/GenBank/DDBJ databases">
        <authorList>
            <person name="Martin H S."/>
        </authorList>
    </citation>
    <scope>NUCLEOTIDE SEQUENCE</scope>
</reference>
<dbReference type="Gene3D" id="3.60.10.10">
    <property type="entry name" value="Endonuclease/exonuclease/phosphatase"/>
    <property type="match status" value="1"/>
</dbReference>
<dbReference type="Pfam" id="PF14529">
    <property type="entry name" value="Exo_endo_phos_2"/>
    <property type="match status" value="1"/>
</dbReference>
<dbReference type="SUPFAM" id="SSF56219">
    <property type="entry name" value="DNase I-like"/>
    <property type="match status" value="1"/>
</dbReference>
<sequence length="225" mass="26214">MLSYKVYHALHPGNSAHGGSAIIVKENLQHYEEIKYEQPEIQAVAIRLECKHYPLTIAAVYCPPRYSISKEEYVSFLRQHGQRFIVGGDFNAKHTYWGSRLNNTKGGQLLKAIQELHCESVSTGKPTYWPTDPDRIPDLIDFFICKNIPSNEINIEDFNYMNSDHSPILLTLCRRMLRYEKRPILVNKYTDWDSLRLDLDNRIELKVPLKTTEQLDSEVRQFIVD</sequence>
<dbReference type="GO" id="GO:0003824">
    <property type="term" value="F:catalytic activity"/>
    <property type="evidence" value="ECO:0007669"/>
    <property type="project" value="InterPro"/>
</dbReference>
<evidence type="ECO:0000259" key="1">
    <source>
        <dbReference type="Pfam" id="PF14529"/>
    </source>
</evidence>
<dbReference type="InterPro" id="IPR036691">
    <property type="entry name" value="Endo/exonu/phosph_ase_sf"/>
</dbReference>
<dbReference type="PANTHER" id="PTHR33273">
    <property type="entry name" value="DOMAIN-CONTAINING PROTEIN, PUTATIVE-RELATED"/>
    <property type="match status" value="1"/>
</dbReference>